<sequence length="125" mass="14559">MNIEQIRAYCLSKKGTSESFPFDESTLVFKVLNKMFLLAHLSLWDKGEATITLKCDPDYTMELRATYQSIYAGPYVSNKHWNTICIYKGELKPEFIKDLIDHSYNMVVKGMTKKMQEQLKNISNF</sequence>
<dbReference type="InterPro" id="IPR038056">
    <property type="entry name" value="YjbR-like_sf"/>
</dbReference>
<dbReference type="PANTHER" id="PTHR35145:SF1">
    <property type="entry name" value="CYTOPLASMIC PROTEIN"/>
    <property type="match status" value="1"/>
</dbReference>
<name>A0A362X713_9FLAO</name>
<evidence type="ECO:0000313" key="1">
    <source>
        <dbReference type="EMBL" id="PQV51546.1"/>
    </source>
</evidence>
<comment type="caution">
    <text evidence="1">The sequence shown here is derived from an EMBL/GenBank/DDBJ whole genome shotgun (WGS) entry which is preliminary data.</text>
</comment>
<organism evidence="1 2">
    <name type="scientific">Jejuia pallidilutea</name>
    <dbReference type="NCBI Taxonomy" id="504487"/>
    <lineage>
        <taxon>Bacteria</taxon>
        <taxon>Pseudomonadati</taxon>
        <taxon>Bacteroidota</taxon>
        <taxon>Flavobacteriia</taxon>
        <taxon>Flavobacteriales</taxon>
        <taxon>Flavobacteriaceae</taxon>
        <taxon>Jejuia</taxon>
    </lineage>
</organism>
<evidence type="ECO:0000313" key="2">
    <source>
        <dbReference type="Proteomes" id="UP000251545"/>
    </source>
</evidence>
<dbReference type="AlphaFoldDB" id="A0A362X713"/>
<proteinExistence type="predicted"/>
<gene>
    <name evidence="1" type="ORF">CLV33_101471</name>
</gene>
<protein>
    <submittedName>
        <fullName evidence="1">Putative DNA-binding protein (MmcQ/YjbR family)</fullName>
    </submittedName>
</protein>
<accession>A0A362X713</accession>
<dbReference type="InterPro" id="IPR058532">
    <property type="entry name" value="YjbR/MT2646/Rv2570-like"/>
</dbReference>
<dbReference type="Pfam" id="PF04237">
    <property type="entry name" value="YjbR"/>
    <property type="match status" value="1"/>
</dbReference>
<dbReference type="InterPro" id="IPR007351">
    <property type="entry name" value="YjbR"/>
</dbReference>
<dbReference type="PANTHER" id="PTHR35145">
    <property type="entry name" value="CYTOPLASMIC PROTEIN-RELATED"/>
    <property type="match status" value="1"/>
</dbReference>
<dbReference type="Gene3D" id="3.90.1150.30">
    <property type="match status" value="1"/>
</dbReference>
<dbReference type="RefSeq" id="WP_105472547.1">
    <property type="nucleotide sequence ID" value="NZ_PVEO01000001.1"/>
</dbReference>
<dbReference type="Proteomes" id="UP000251545">
    <property type="component" value="Unassembled WGS sequence"/>
</dbReference>
<keyword evidence="1" id="KW-0238">DNA-binding</keyword>
<dbReference type="EMBL" id="PVEO01000001">
    <property type="protein sequence ID" value="PQV51546.1"/>
    <property type="molecule type" value="Genomic_DNA"/>
</dbReference>
<dbReference type="GO" id="GO:0003677">
    <property type="term" value="F:DNA binding"/>
    <property type="evidence" value="ECO:0007669"/>
    <property type="project" value="UniProtKB-KW"/>
</dbReference>
<dbReference type="SUPFAM" id="SSF142906">
    <property type="entry name" value="YjbR-like"/>
    <property type="match status" value="1"/>
</dbReference>
<reference evidence="1 2" key="1">
    <citation type="submission" date="2018-02" db="EMBL/GenBank/DDBJ databases">
        <title>Genomic Encyclopedia of Archaeal and Bacterial Type Strains, Phase II (KMG-II): from individual species to whole genera.</title>
        <authorList>
            <person name="Goeker M."/>
        </authorList>
    </citation>
    <scope>NUCLEOTIDE SEQUENCE [LARGE SCALE GENOMIC DNA]</scope>
    <source>
        <strain evidence="1 2">DSM 21165</strain>
    </source>
</reference>